<sequence>MGLIINGYFNLTARQLIIQKWIPFEALAEPDEPTENTKKTLVTAQAKEKASSSTPGFNLNRRL</sequence>
<proteinExistence type="predicted"/>
<evidence type="ECO:0000313" key="3">
    <source>
        <dbReference type="Proteomes" id="UP001529423"/>
    </source>
</evidence>
<dbReference type="Proteomes" id="UP001529423">
    <property type="component" value="Unassembled WGS sequence"/>
</dbReference>
<reference evidence="2" key="2">
    <citation type="submission" date="2023-06" db="EMBL/GenBank/DDBJ databases">
        <authorList>
            <person name="Zeman M."/>
            <person name="Kubasova T."/>
            <person name="Jahodarova E."/>
            <person name="Nykrynova M."/>
            <person name="Rychlik I."/>
        </authorList>
    </citation>
    <scope>NUCLEOTIDE SEQUENCE</scope>
    <source>
        <strain evidence="2">105_WCHN</strain>
    </source>
</reference>
<name>A0ABT7VJW5_9LACO</name>
<evidence type="ECO:0000256" key="1">
    <source>
        <dbReference type="SAM" id="MobiDB-lite"/>
    </source>
</evidence>
<dbReference type="EMBL" id="JAUDEO010000002">
    <property type="protein sequence ID" value="MDM8333044.1"/>
    <property type="molecule type" value="Genomic_DNA"/>
</dbReference>
<dbReference type="RefSeq" id="WP_289558568.1">
    <property type="nucleotide sequence ID" value="NZ_JAUDEO010000002.1"/>
</dbReference>
<accession>A0ABT7VJW5</accession>
<organism evidence="2 3">
    <name type="scientific">Limosilactobacillus panis</name>
    <dbReference type="NCBI Taxonomy" id="47493"/>
    <lineage>
        <taxon>Bacteria</taxon>
        <taxon>Bacillati</taxon>
        <taxon>Bacillota</taxon>
        <taxon>Bacilli</taxon>
        <taxon>Lactobacillales</taxon>
        <taxon>Lactobacillaceae</taxon>
        <taxon>Limosilactobacillus</taxon>
    </lineage>
</organism>
<protein>
    <submittedName>
        <fullName evidence="2">Uncharacterized protein</fullName>
    </submittedName>
</protein>
<evidence type="ECO:0000313" key="2">
    <source>
        <dbReference type="EMBL" id="MDM8333044.1"/>
    </source>
</evidence>
<reference evidence="2" key="1">
    <citation type="submission" date="2023-06" db="EMBL/GenBank/DDBJ databases">
        <title>Identification and characterization of horizontal gene transfer across gut microbiota members of farm animals based on homology search.</title>
        <authorList>
            <person name="Schwarzerova J."/>
            <person name="Nykrynova M."/>
            <person name="Jureckova K."/>
            <person name="Cejkova D."/>
            <person name="Rychlik I."/>
        </authorList>
    </citation>
    <scope>NUCLEOTIDE SEQUENCE</scope>
    <source>
        <strain evidence="2">105_WCHN</strain>
    </source>
</reference>
<keyword evidence="3" id="KW-1185">Reference proteome</keyword>
<comment type="caution">
    <text evidence="2">The sequence shown here is derived from an EMBL/GenBank/DDBJ whole genome shotgun (WGS) entry which is preliminary data.</text>
</comment>
<feature type="region of interest" description="Disordered" evidence="1">
    <location>
        <begin position="44"/>
        <end position="63"/>
    </location>
</feature>
<gene>
    <name evidence="2" type="ORF">QUW46_00390</name>
</gene>